<evidence type="ECO:0000313" key="5">
    <source>
        <dbReference type="EMBL" id="MBK1832504.1"/>
    </source>
</evidence>
<sequence length="1775" mass="193215">MKRTLGILAMGIVVASISFAQEKETWVSLDGKSPEGSPLRIEVVEASEGETVFEYQIPGFYQTTVNFGEEEFTSIRFVEPELGGLGFPREPGGPGWWSFAEESKEEASVGERFRKAFQIAMPQEGIPEKIGREGIQDLASLLKAGVSPAGARPGIPRLQGLASVHPGSAAKHLELNGEPLEGRRVKLSAPLAPAGYSGLDQEDKGPFGFLAPQFIDRAYYEKPSDSPQPQIELLGNAGQFAAAQLSWPLVEYLNPGEIEVVWRGRIYLKHLAGPIQYECPYGWDHWLFKLPFINGEAIREAMTAKGIKIESSRSARYLILTPRGYRDELDEFARWKNSKGLSVDFAYVGSGVGDDVAANRGSIDAYLEEYFKKHYCHGVYVLLVGDVDTIPSGRSSHVTAGPDFASTDSDHVYEVLGNDVFPSLYVGRLSVDNEEELLVQLAKILSYERNPVSGDWPTRALLAANSQNSNGNYGVDPTHPSKYAAAVNEIAGYGSYSNPPAFEVLHAGAANSSTYRAVNQDVIDSIDEGVGHVLYRGHGGQSSWVAGWDGSSSYGNSFDRFNDLPALDNNAFPIVYSISCQNGLLRANDSIAEDWMNLADTGAVAHFGAAANSYTSENHERAKGIFRAIYESGFTRLGPALAQAELLSYNSTGGGSSWKSNTFCYNLLGDPELTIRKRRVSIPSWQGTLVFENPYQPRVQVSASGGSLSGYLVSLKLKNGDTLTGVTDGNGEVPFKVADPALILNYSITGPDGSKEFQPELPAPTREWCPLVAESPEGTPITVEICSCSENETEIELRVAGFWKIKVTYGDREFTRIELPEVVTLGEGLPELEDLDAATNLIGLRGLLGEKGLLADREQLLPKNQRGWFNFPVEDPAAELSKTKYMLNLRTGAPRPVFPEQAVGQMPRNGEEMLKLGIDPRGARPGIPHVRGLIAAAVGAKVGQELRLETIEESLRDFPEEPILVPGGFQGSDQEAHTGYRAPELVDEAFLANLKEPYRGDFVGLTQPERMGGFEGCEFQIPLCEVGGQPGFRVVERARFRIVHPINLGKARDCIPYDVWVNKPAFLNGASLLAKANRLRIPVVSIRSARYLILTPREYVDDLADFIAWKRQKGLTVDVATVGTSPLDPIGKDWEEVDEYIENYYHRNYCHGVYVLLVGDTEVIPSGRSDYIDAGPDFAANGASDHVYEVIGDNKFASLYVGRLSVDYDDAADLENQLGKILAYERNPAFGAWPLRATIAANSENDNGTRGVSAAFPSKYARAANQIVDYPDYDLQPTFNLLHAGASSASDPRATNQDLINAINSGTGHVLYRGHGNTSEMIAGWDGTSSWGNSFEASELASLTNGAFPICYSIACQNNRIGQSDCLGEEFMSLEDAGAVAFWSASVNSYTSENHERAKGVFRAIFENGFNRLGPALAEAERLSSLNYGIDGCWDNNTFCYLLLGDPELTIRKAAVGLNPRFVYNGDLFNVGGGRELVVRDTLENAAKGLRVNLVFEDGSSFSGLTDDEGKLMLETDPVLQVAQMVVLDGEDLPQNIETVVTPSPLIYLSNQTVPEGPGNGTVVGTFTAHWEGVGPVESIVLAGGTGSEDNNQFGIVAGDLVFNGLADHEIRSEYSIRYRVTFPGESPIEKVAVISVLDDRSEDADGDGLTELQEEETYGTSDNDPDSDGDSLDDGTEVGLLALGLDPMVDDSSRIALLRESGFFTKGDLETVTPGQLVIEKSGSGFAMGLQMERWNELLLQWDKAGTEVEWTYTPPAEENKALLRVVPKEAAED</sequence>
<evidence type="ECO:0000259" key="4">
    <source>
        <dbReference type="Pfam" id="PF01364"/>
    </source>
</evidence>
<dbReference type="InterPro" id="IPR029030">
    <property type="entry name" value="Caspase-like_dom_sf"/>
</dbReference>
<dbReference type="Pfam" id="PF01364">
    <property type="entry name" value="Peptidase_C25"/>
    <property type="match status" value="2"/>
</dbReference>
<dbReference type="Gene3D" id="3.40.50.10390">
    <property type="entry name" value="Gingipain r, domain 1"/>
    <property type="match status" value="2"/>
</dbReference>
<evidence type="ECO:0000256" key="3">
    <source>
        <dbReference type="SAM" id="SignalP"/>
    </source>
</evidence>
<reference evidence="5" key="1">
    <citation type="submission" date="2021-01" db="EMBL/GenBank/DDBJ databases">
        <title>Modified the classification status of verrucomicrobia.</title>
        <authorList>
            <person name="Feng X."/>
        </authorList>
    </citation>
    <scope>NUCLEOTIDE SEQUENCE</scope>
    <source>
        <strain evidence="5">KCTC 12986</strain>
    </source>
</reference>
<keyword evidence="1 3" id="KW-0732">Signal</keyword>
<name>A0A934VJE1_9BACT</name>
<keyword evidence="6" id="KW-1185">Reference proteome</keyword>
<accession>A0A934VJE1</accession>
<dbReference type="Proteomes" id="UP000604083">
    <property type="component" value="Unassembled WGS sequence"/>
</dbReference>
<dbReference type="Gene3D" id="3.40.50.1460">
    <property type="match status" value="2"/>
</dbReference>
<dbReference type="GO" id="GO:0006508">
    <property type="term" value="P:proteolysis"/>
    <property type="evidence" value="ECO:0007669"/>
    <property type="project" value="InterPro"/>
</dbReference>
<dbReference type="GO" id="GO:0008234">
    <property type="term" value="F:cysteine-type peptidase activity"/>
    <property type="evidence" value="ECO:0007669"/>
    <property type="project" value="InterPro"/>
</dbReference>
<dbReference type="RefSeq" id="WP_200389938.1">
    <property type="nucleotide sequence ID" value="NZ_JAENIO010000001.1"/>
</dbReference>
<dbReference type="InterPro" id="IPR029031">
    <property type="entry name" value="Gingipain_N_sf"/>
</dbReference>
<protein>
    <recommendedName>
        <fullName evidence="4">Gingipain domain-containing protein</fullName>
    </recommendedName>
</protein>
<evidence type="ECO:0000256" key="2">
    <source>
        <dbReference type="SAM" id="MobiDB-lite"/>
    </source>
</evidence>
<dbReference type="InterPro" id="IPR001769">
    <property type="entry name" value="Gingipain"/>
</dbReference>
<proteinExistence type="predicted"/>
<feature type="domain" description="Gingipain" evidence="4">
    <location>
        <begin position="1091"/>
        <end position="1450"/>
    </location>
</feature>
<feature type="domain" description="Gingipain" evidence="4">
    <location>
        <begin position="317"/>
        <end position="674"/>
    </location>
</feature>
<feature type="region of interest" description="Disordered" evidence="2">
    <location>
        <begin position="1642"/>
        <end position="1676"/>
    </location>
</feature>
<dbReference type="SUPFAM" id="SSF52129">
    <property type="entry name" value="Caspase-like"/>
    <property type="match status" value="2"/>
</dbReference>
<evidence type="ECO:0000256" key="1">
    <source>
        <dbReference type="ARBA" id="ARBA00022729"/>
    </source>
</evidence>
<feature type="signal peptide" evidence="3">
    <location>
        <begin position="1"/>
        <end position="20"/>
    </location>
</feature>
<feature type="chain" id="PRO_5038038899" description="Gingipain domain-containing protein" evidence="3">
    <location>
        <begin position="21"/>
        <end position="1775"/>
    </location>
</feature>
<evidence type="ECO:0000313" key="6">
    <source>
        <dbReference type="Proteomes" id="UP000604083"/>
    </source>
</evidence>
<organism evidence="5 6">
    <name type="scientific">Roseibacillus ishigakijimensis</name>
    <dbReference type="NCBI Taxonomy" id="454146"/>
    <lineage>
        <taxon>Bacteria</taxon>
        <taxon>Pseudomonadati</taxon>
        <taxon>Verrucomicrobiota</taxon>
        <taxon>Verrucomicrobiia</taxon>
        <taxon>Verrucomicrobiales</taxon>
        <taxon>Verrucomicrobiaceae</taxon>
        <taxon>Roseibacillus</taxon>
    </lineage>
</organism>
<dbReference type="EMBL" id="JAENIO010000001">
    <property type="protein sequence ID" value="MBK1832504.1"/>
    <property type="molecule type" value="Genomic_DNA"/>
</dbReference>
<comment type="caution">
    <text evidence="5">The sequence shown here is derived from an EMBL/GenBank/DDBJ whole genome shotgun (WGS) entry which is preliminary data.</text>
</comment>
<gene>
    <name evidence="5" type="ORF">JIN78_00405</name>
</gene>